<feature type="transmembrane region" description="Helical" evidence="1">
    <location>
        <begin position="21"/>
        <end position="42"/>
    </location>
</feature>
<keyword evidence="1" id="KW-1133">Transmembrane helix</keyword>
<sequence length="83" mass="9559">MLFIIQYVKLNKTIRFKMLNLKLYFGILKSQILGLISVWLLFDGIDEFSKVELLLNSSATYYKSSANVVPLIIGSDQDWTLLI</sequence>
<name>A0A366XQU5_9BACI</name>
<gene>
    <name evidence="2" type="ORF">DS031_18650</name>
</gene>
<accession>A0A366XQU5</accession>
<evidence type="ECO:0000313" key="3">
    <source>
        <dbReference type="Proteomes" id="UP000253314"/>
    </source>
</evidence>
<keyword evidence="1" id="KW-0472">Membrane</keyword>
<reference evidence="2 3" key="1">
    <citation type="submission" date="2018-07" db="EMBL/GenBank/DDBJ databases">
        <title>Lottiidibacillus patelloidae gen. nov., sp. nov., isolated from the intestinal tract of a marine limpet and the reclassification of B. taeanensis BH030017T, B. algicola KMM 3737T and B. hwajinpoensis SW-72T as genus Lottiidibacillus.</title>
        <authorList>
            <person name="Liu R."/>
            <person name="Huang Z."/>
        </authorList>
    </citation>
    <scope>NUCLEOTIDE SEQUENCE [LARGE SCALE GENOMIC DNA]</scope>
    <source>
        <strain evidence="2 3">BH030017</strain>
    </source>
</reference>
<dbReference type="Proteomes" id="UP000253314">
    <property type="component" value="Unassembled WGS sequence"/>
</dbReference>
<protein>
    <submittedName>
        <fullName evidence="2">Uncharacterized protein</fullName>
    </submittedName>
</protein>
<comment type="caution">
    <text evidence="2">The sequence shown here is derived from an EMBL/GenBank/DDBJ whole genome shotgun (WGS) entry which is preliminary data.</text>
</comment>
<keyword evidence="1" id="KW-0812">Transmembrane</keyword>
<organism evidence="2 3">
    <name type="scientific">Bacillus taeanensis</name>
    <dbReference type="NCBI Taxonomy" id="273032"/>
    <lineage>
        <taxon>Bacteria</taxon>
        <taxon>Bacillati</taxon>
        <taxon>Bacillota</taxon>
        <taxon>Bacilli</taxon>
        <taxon>Bacillales</taxon>
        <taxon>Bacillaceae</taxon>
        <taxon>Bacillus</taxon>
    </lineage>
</organism>
<keyword evidence="3" id="KW-1185">Reference proteome</keyword>
<dbReference type="AlphaFoldDB" id="A0A366XQU5"/>
<evidence type="ECO:0000256" key="1">
    <source>
        <dbReference type="SAM" id="Phobius"/>
    </source>
</evidence>
<dbReference type="EMBL" id="QOCW01000025">
    <property type="protein sequence ID" value="RBW68096.1"/>
    <property type="molecule type" value="Genomic_DNA"/>
</dbReference>
<proteinExistence type="predicted"/>
<evidence type="ECO:0000313" key="2">
    <source>
        <dbReference type="EMBL" id="RBW68096.1"/>
    </source>
</evidence>